<accession>A0ACC2VAX9</accession>
<organism evidence="1 2">
    <name type="scientific">Naganishia friedmannii</name>
    <dbReference type="NCBI Taxonomy" id="89922"/>
    <lineage>
        <taxon>Eukaryota</taxon>
        <taxon>Fungi</taxon>
        <taxon>Dikarya</taxon>
        <taxon>Basidiomycota</taxon>
        <taxon>Agaricomycotina</taxon>
        <taxon>Tremellomycetes</taxon>
        <taxon>Filobasidiales</taxon>
        <taxon>Filobasidiaceae</taxon>
        <taxon>Naganishia</taxon>
    </lineage>
</organism>
<evidence type="ECO:0000313" key="2">
    <source>
        <dbReference type="Proteomes" id="UP001227268"/>
    </source>
</evidence>
<keyword evidence="2" id="KW-1185">Reference proteome</keyword>
<comment type="caution">
    <text evidence="1">The sequence shown here is derived from an EMBL/GenBank/DDBJ whole genome shotgun (WGS) entry which is preliminary data.</text>
</comment>
<dbReference type="Proteomes" id="UP001227268">
    <property type="component" value="Unassembled WGS sequence"/>
</dbReference>
<protein>
    <submittedName>
        <fullName evidence="1">Uncharacterized protein</fullName>
    </submittedName>
</protein>
<dbReference type="EMBL" id="JASBWT010000020">
    <property type="protein sequence ID" value="KAJ9096075.1"/>
    <property type="molecule type" value="Genomic_DNA"/>
</dbReference>
<name>A0ACC2VAX9_9TREE</name>
<evidence type="ECO:0000313" key="1">
    <source>
        <dbReference type="EMBL" id="KAJ9096075.1"/>
    </source>
</evidence>
<gene>
    <name evidence="1" type="ORF">QFC21_005440</name>
</gene>
<reference evidence="1" key="1">
    <citation type="submission" date="2023-04" db="EMBL/GenBank/DDBJ databases">
        <title>Draft Genome sequencing of Naganishia species isolated from polar environments using Oxford Nanopore Technology.</title>
        <authorList>
            <person name="Leo P."/>
            <person name="Venkateswaran K."/>
        </authorList>
    </citation>
    <scope>NUCLEOTIDE SEQUENCE</scope>
    <source>
        <strain evidence="1">MNA-CCFEE 5423</strain>
    </source>
</reference>
<proteinExistence type="predicted"/>
<sequence>MAQKGRQSTGSQAGKAESIAAPSPAATPQTKAKQAASSKTSTPVVPVKAAKAPTPKPEAVEENDEEWQDEDSEAEGDEEDDGVTEEGMQRLMALLQKENALDDFDMAQLGEGSDEEDEDNDEDEDDEEDEDVEGDDDAQMAGDDDKDDVSEKPAKRVRISGEDEVQAADENDLALDDLESNLSVDEDAVPQRKVTKNNIPALEVLREGIMVSNLPFGEHLTLTSHEDHSEVDPSDDLKRELAFYKQALSVVDKAKKLCQKSDIPFTRPTDYYAEMIKSDAQMARLRSNLVEEAASIKKSEQARKQRDLKKYGKEIQHEKLKQRLQDKKGLDERLRGVKRKRKDGADLGDDKDGAEFDVALDNAIEGKGGKGGKGGKDARDGKDAPRIPRHARDSKYRMGGGGKRSKENDKESTNDFNFSKGKGGPGGAKGAKGKPSRPGKSRRANRR</sequence>